<dbReference type="PANTHER" id="PTHR46009:SF1">
    <property type="entry name" value="VACUOLAR PROTEIN SORTING-ASSOCIATED PROTEIN VTA1 HOMOLOG"/>
    <property type="match status" value="1"/>
</dbReference>
<keyword evidence="5" id="KW-0963">Cytoplasm</keyword>
<reference evidence="12 13" key="1">
    <citation type="submission" date="2020-08" db="EMBL/GenBank/DDBJ databases">
        <authorList>
            <person name="Hejnol A."/>
        </authorList>
    </citation>
    <scope>NUCLEOTIDE SEQUENCE [LARGE SCALE GENOMIC DNA]</scope>
</reference>
<evidence type="ECO:0000256" key="7">
    <source>
        <dbReference type="ARBA" id="ARBA00022927"/>
    </source>
</evidence>
<keyword evidence="8" id="KW-0472">Membrane</keyword>
<evidence type="ECO:0000313" key="12">
    <source>
        <dbReference type="EMBL" id="CAD5125045.1"/>
    </source>
</evidence>
<evidence type="ECO:0000256" key="1">
    <source>
        <dbReference type="ARBA" id="ARBA00004481"/>
    </source>
</evidence>
<evidence type="ECO:0000259" key="11">
    <source>
        <dbReference type="Pfam" id="PF18097"/>
    </source>
</evidence>
<keyword evidence="6" id="KW-0967">Endosome</keyword>
<evidence type="ECO:0000256" key="6">
    <source>
        <dbReference type="ARBA" id="ARBA00022753"/>
    </source>
</evidence>
<evidence type="ECO:0000313" key="13">
    <source>
        <dbReference type="Proteomes" id="UP000549394"/>
    </source>
</evidence>
<dbReference type="GO" id="GO:0005771">
    <property type="term" value="C:multivesicular body"/>
    <property type="evidence" value="ECO:0007669"/>
    <property type="project" value="TreeGrafter"/>
</dbReference>
<organism evidence="12 13">
    <name type="scientific">Dimorphilus gyrociliatus</name>
    <dbReference type="NCBI Taxonomy" id="2664684"/>
    <lineage>
        <taxon>Eukaryota</taxon>
        <taxon>Metazoa</taxon>
        <taxon>Spiralia</taxon>
        <taxon>Lophotrochozoa</taxon>
        <taxon>Annelida</taxon>
        <taxon>Polychaeta</taxon>
        <taxon>Polychaeta incertae sedis</taxon>
        <taxon>Dinophilidae</taxon>
        <taxon>Dimorphilus</taxon>
    </lineage>
</organism>
<dbReference type="GO" id="GO:0032511">
    <property type="term" value="P:late endosome to vacuole transport via multivesicular body sorting pathway"/>
    <property type="evidence" value="ECO:0007669"/>
    <property type="project" value="InterPro"/>
</dbReference>
<keyword evidence="7" id="KW-0653">Protein transport</keyword>
<dbReference type="InterPro" id="IPR041212">
    <property type="entry name" value="Vta1_C"/>
</dbReference>
<dbReference type="Proteomes" id="UP000549394">
    <property type="component" value="Unassembled WGS sequence"/>
</dbReference>
<dbReference type="AlphaFoldDB" id="A0A7I8WA86"/>
<dbReference type="Gene3D" id="1.20.5.420">
    <property type="entry name" value="Immunoglobulin FC, subunit C"/>
    <property type="match status" value="1"/>
</dbReference>
<comment type="subcellular location">
    <subcellularLocation>
        <location evidence="2">Cytoplasm</location>
    </subcellularLocation>
    <subcellularLocation>
        <location evidence="1">Endosome membrane</location>
        <topology evidence="1">Peripheral membrane protein</topology>
    </subcellularLocation>
</comment>
<dbReference type="Pfam" id="PF18097">
    <property type="entry name" value="Vta1_C"/>
    <property type="match status" value="1"/>
</dbReference>
<dbReference type="Pfam" id="PF04652">
    <property type="entry name" value="Vta1"/>
    <property type="match status" value="1"/>
</dbReference>
<evidence type="ECO:0000256" key="8">
    <source>
        <dbReference type="ARBA" id="ARBA00023136"/>
    </source>
</evidence>
<keyword evidence="13" id="KW-1185">Reference proteome</keyword>
<evidence type="ECO:0000256" key="2">
    <source>
        <dbReference type="ARBA" id="ARBA00004496"/>
    </source>
</evidence>
<dbReference type="InterPro" id="IPR039431">
    <property type="entry name" value="Vta1/CALS_N"/>
</dbReference>
<keyword evidence="4" id="KW-0813">Transport</keyword>
<dbReference type="GO" id="GO:0010008">
    <property type="term" value="C:endosome membrane"/>
    <property type="evidence" value="ECO:0007669"/>
    <property type="project" value="UniProtKB-SubCell"/>
</dbReference>
<dbReference type="InterPro" id="IPR023175">
    <property type="entry name" value="Vta1/CALS_N_sf"/>
</dbReference>
<name>A0A7I8WA86_9ANNE</name>
<sequence length="271" mass="30113">MAAKLPPVPPTLRSVQHYLKTATEHDGRDAAVSYYCRLYAVQKSLQIDKKSPDAVKFITTLMDHLEQAKKQNADNEAIHTETIGHAHIEQYALKLFLYADNEDRSSRFGKNVVKSFYTAGMLFDVLETFGELNDDIEKNRKYAKWKATYIHKCIKEGLQPQPGPLDEEEQELHGAPSAPTSSYIPPDDRSSQSATAAAPTPTPRTANSVAPTQPVEYTQWVPPSSGSLKPSDFEKATKQCKHAISAMQYEDSATAVECLNKALRLLTTGKE</sequence>
<evidence type="ECO:0000256" key="4">
    <source>
        <dbReference type="ARBA" id="ARBA00022448"/>
    </source>
</evidence>
<proteinExistence type="inferred from homology"/>
<dbReference type="InterPro" id="IPR044538">
    <property type="entry name" value="Vta1-like"/>
</dbReference>
<dbReference type="EMBL" id="CAJFCJ010000024">
    <property type="protein sequence ID" value="CAD5125045.1"/>
    <property type="molecule type" value="Genomic_DNA"/>
</dbReference>
<dbReference type="PANTHER" id="PTHR46009">
    <property type="entry name" value="VACUOLAR PROTEIN SORTING-ASSOCIATED PROTEIN VTA1 HOMOLOG"/>
    <property type="match status" value="1"/>
</dbReference>
<feature type="domain" description="Vta1 C-terminal" evidence="11">
    <location>
        <begin position="230"/>
        <end position="267"/>
    </location>
</feature>
<feature type="domain" description="Vta1/callose synthase N-terminal" evidence="10">
    <location>
        <begin position="14"/>
        <end position="156"/>
    </location>
</feature>
<accession>A0A7I8WA86</accession>
<comment type="caution">
    <text evidence="12">The sequence shown here is derived from an EMBL/GenBank/DDBJ whole genome shotgun (WGS) entry which is preliminary data.</text>
</comment>
<dbReference type="OrthoDB" id="391137at2759"/>
<comment type="similarity">
    <text evidence="3">Belongs to the VTA1 family.</text>
</comment>
<evidence type="ECO:0000256" key="5">
    <source>
        <dbReference type="ARBA" id="ARBA00022490"/>
    </source>
</evidence>
<gene>
    <name evidence="12" type="ORF">DGYR_LOCUS12492</name>
</gene>
<protein>
    <submittedName>
        <fullName evidence="12">DgyrCDS13289</fullName>
    </submittedName>
</protein>
<evidence type="ECO:0000259" key="10">
    <source>
        <dbReference type="Pfam" id="PF04652"/>
    </source>
</evidence>
<feature type="region of interest" description="Disordered" evidence="9">
    <location>
        <begin position="159"/>
        <end position="212"/>
    </location>
</feature>
<evidence type="ECO:0000256" key="9">
    <source>
        <dbReference type="SAM" id="MobiDB-lite"/>
    </source>
</evidence>
<feature type="compositionally biased region" description="Low complexity" evidence="9">
    <location>
        <begin position="194"/>
        <end position="206"/>
    </location>
</feature>
<dbReference type="Gene3D" id="1.25.40.270">
    <property type="entry name" value="Vacuolar protein sorting-associated protein vta1"/>
    <property type="match status" value="1"/>
</dbReference>
<dbReference type="GO" id="GO:0015031">
    <property type="term" value="P:protein transport"/>
    <property type="evidence" value="ECO:0007669"/>
    <property type="project" value="UniProtKB-KW"/>
</dbReference>
<evidence type="ECO:0000256" key="3">
    <source>
        <dbReference type="ARBA" id="ARBA00007895"/>
    </source>
</evidence>